<dbReference type="EMBL" id="CAAALY010259331">
    <property type="protein sequence ID" value="VEL38879.1"/>
    <property type="molecule type" value="Genomic_DNA"/>
</dbReference>
<keyword evidence="2" id="KW-1185">Reference proteome</keyword>
<proteinExistence type="predicted"/>
<accession>A0A448XKI9</accession>
<sequence>MWYLAVACSHQSALLRPSCLSLFPSRYTSNAPDGTRSPQGHLLTVTGQSDFAYHRLQAPTSLETGQVESRLSESTLHLLDADWVEPRSQGRAVGLTVDSPPWHPMSPVPPKGGLGKKSRLLVHPPPNGCEFCLSTSSAFLGLLYGDNLFYLHFG</sequence>
<protein>
    <submittedName>
        <fullName evidence="1">Uncharacterized protein</fullName>
    </submittedName>
</protein>
<comment type="caution">
    <text evidence="1">The sequence shown here is derived from an EMBL/GenBank/DDBJ whole genome shotgun (WGS) entry which is preliminary data.</text>
</comment>
<name>A0A448XKI9_9PLAT</name>
<dbReference type="AlphaFoldDB" id="A0A448XKI9"/>
<evidence type="ECO:0000313" key="2">
    <source>
        <dbReference type="Proteomes" id="UP000784294"/>
    </source>
</evidence>
<evidence type="ECO:0000313" key="1">
    <source>
        <dbReference type="EMBL" id="VEL38879.1"/>
    </source>
</evidence>
<gene>
    <name evidence="1" type="ORF">PXEA_LOCUS32319</name>
</gene>
<reference evidence="1" key="1">
    <citation type="submission" date="2018-11" db="EMBL/GenBank/DDBJ databases">
        <authorList>
            <consortium name="Pathogen Informatics"/>
        </authorList>
    </citation>
    <scope>NUCLEOTIDE SEQUENCE</scope>
</reference>
<dbReference type="Proteomes" id="UP000784294">
    <property type="component" value="Unassembled WGS sequence"/>
</dbReference>
<organism evidence="1 2">
    <name type="scientific">Protopolystoma xenopodis</name>
    <dbReference type="NCBI Taxonomy" id="117903"/>
    <lineage>
        <taxon>Eukaryota</taxon>
        <taxon>Metazoa</taxon>
        <taxon>Spiralia</taxon>
        <taxon>Lophotrochozoa</taxon>
        <taxon>Platyhelminthes</taxon>
        <taxon>Monogenea</taxon>
        <taxon>Polyopisthocotylea</taxon>
        <taxon>Polystomatidea</taxon>
        <taxon>Polystomatidae</taxon>
        <taxon>Protopolystoma</taxon>
    </lineage>
</organism>